<dbReference type="Pfam" id="PF00078">
    <property type="entry name" value="RVT_1"/>
    <property type="match status" value="1"/>
</dbReference>
<dbReference type="InterPro" id="IPR000477">
    <property type="entry name" value="RT_dom"/>
</dbReference>
<dbReference type="Proteomes" id="UP000023152">
    <property type="component" value="Unassembled WGS sequence"/>
</dbReference>
<keyword evidence="4" id="KW-1185">Reference proteome</keyword>
<dbReference type="PROSITE" id="PS50878">
    <property type="entry name" value="RT_POL"/>
    <property type="match status" value="1"/>
</dbReference>
<organism evidence="3 4">
    <name type="scientific">Reticulomyxa filosa</name>
    <dbReference type="NCBI Taxonomy" id="46433"/>
    <lineage>
        <taxon>Eukaryota</taxon>
        <taxon>Sar</taxon>
        <taxon>Rhizaria</taxon>
        <taxon>Retaria</taxon>
        <taxon>Foraminifera</taxon>
        <taxon>Monothalamids</taxon>
        <taxon>Reticulomyxidae</taxon>
        <taxon>Reticulomyxa</taxon>
    </lineage>
</organism>
<feature type="domain" description="Reverse transcriptase" evidence="2">
    <location>
        <begin position="293"/>
        <end position="556"/>
    </location>
</feature>
<reference evidence="3 4" key="1">
    <citation type="journal article" date="2013" name="Curr. Biol.">
        <title>The Genome of the Foraminiferan Reticulomyxa filosa.</title>
        <authorList>
            <person name="Glockner G."/>
            <person name="Hulsmann N."/>
            <person name="Schleicher M."/>
            <person name="Noegel A.A."/>
            <person name="Eichinger L."/>
            <person name="Gallinger C."/>
            <person name="Pawlowski J."/>
            <person name="Sierra R."/>
            <person name="Euteneuer U."/>
            <person name="Pillet L."/>
            <person name="Moustafa A."/>
            <person name="Platzer M."/>
            <person name="Groth M."/>
            <person name="Szafranski K."/>
            <person name="Schliwa M."/>
        </authorList>
    </citation>
    <scope>NUCLEOTIDE SEQUENCE [LARGE SCALE GENOMIC DNA]</scope>
</reference>
<name>X6M289_RETFI</name>
<evidence type="ECO:0000313" key="4">
    <source>
        <dbReference type="Proteomes" id="UP000023152"/>
    </source>
</evidence>
<proteinExistence type="predicted"/>
<dbReference type="PROSITE" id="PS00028">
    <property type="entry name" value="ZINC_FINGER_C2H2_1"/>
    <property type="match status" value="1"/>
</dbReference>
<dbReference type="AlphaFoldDB" id="X6M289"/>
<feature type="non-terminal residue" evidence="3">
    <location>
        <position position="741"/>
    </location>
</feature>
<accession>X6M289</accession>
<evidence type="ECO:0000313" key="3">
    <source>
        <dbReference type="EMBL" id="ETO08283.1"/>
    </source>
</evidence>
<sequence length="741" mass="82815">MQIINIEHVRGDDRANPPDVAVIQYPAFQYSFEQDELFDNITLPPTSPPQQHPPPDQHTQSILQCPVFGCQSLFKTEAGLHLHINGHIADHSKGQVPATYFQGKCFEQWIDQQNAQQAIIERQQHLEQKYPEAIGAWQIPSIEEIINKPAKIIARVPKAARSAFASVAAWTLRDISNNNNIGSWTKWLLLCRLILWDPGRGGIKHTNTTTKIIINRIKLWKEDNIKKLWEEFCTHSEALPKPTNRRKKEPPTGPKPDSTHAKAIKLASLGELAKAFKALTPCQSVCYDPNTINQLQEKHPFEPPPTTILQAIQRDENNRRLTPVPKQDSISVDDVVLYIKRLGRTSSGGVDLFAAQHLIDIAAFEFESRTLTNWAKVVTLIMNGEAGIEMFVHGFKAVLQHIRAIDDAVAIKVDFKNAFNACKRSKLLDLVRRQIPELYGYVKGCYAAHVPLFLPNGSIIQSCTGVHQGDPLGGSLFAIILADALKTAFAGLDNLYHAAYHDDLTLASPSSASIIVALTSLGTLKDTHGIHINYAKTEWISNIATTPPSQFTGITHNTTFDTSLVSVPIGRTHYVSNEMDSKQKEWASQFDKIMALRHSQTMLLILRSSMQLAKVNYFIRSNFSGYNSGWLRKFDDKMRQTMEAITAHPITSQQWKQCQLPVRKGGLGLKTALPYASAAFIASALAASKLLPSIHKTIKDVNWLPTIEIDNAIHDYNMHTPNQENITDLNILPDQAYLSKA</sequence>
<protein>
    <recommendedName>
        <fullName evidence="2">Reverse transcriptase domain-containing protein</fullName>
    </recommendedName>
</protein>
<feature type="compositionally biased region" description="Pro residues" evidence="1">
    <location>
        <begin position="45"/>
        <end position="56"/>
    </location>
</feature>
<feature type="region of interest" description="Disordered" evidence="1">
    <location>
        <begin position="39"/>
        <end position="60"/>
    </location>
</feature>
<evidence type="ECO:0000256" key="1">
    <source>
        <dbReference type="SAM" id="MobiDB-lite"/>
    </source>
</evidence>
<gene>
    <name evidence="3" type="ORF">RFI_29106</name>
</gene>
<dbReference type="InterPro" id="IPR013087">
    <property type="entry name" value="Znf_C2H2_type"/>
</dbReference>
<dbReference type="EMBL" id="ASPP01025192">
    <property type="protein sequence ID" value="ETO08283.1"/>
    <property type="molecule type" value="Genomic_DNA"/>
</dbReference>
<feature type="region of interest" description="Disordered" evidence="1">
    <location>
        <begin position="239"/>
        <end position="260"/>
    </location>
</feature>
<dbReference type="PANTHER" id="PTHR48462:SF1">
    <property type="entry name" value="PROTEIN, PUTATIVE-RELATED"/>
    <property type="match status" value="1"/>
</dbReference>
<evidence type="ECO:0000259" key="2">
    <source>
        <dbReference type="PROSITE" id="PS50878"/>
    </source>
</evidence>
<dbReference type="PANTHER" id="PTHR48462">
    <property type="entry name" value="PROTEIN, PUTATIVE-RELATED"/>
    <property type="match status" value="1"/>
</dbReference>
<dbReference type="OrthoDB" id="7485566at2759"/>
<comment type="caution">
    <text evidence="3">The sequence shown here is derived from an EMBL/GenBank/DDBJ whole genome shotgun (WGS) entry which is preliminary data.</text>
</comment>